<dbReference type="InterPro" id="IPR001300">
    <property type="entry name" value="Peptidase_C2_calpain_cat"/>
</dbReference>
<evidence type="ECO:0000259" key="1">
    <source>
        <dbReference type="Pfam" id="PF00648"/>
    </source>
</evidence>
<protein>
    <recommendedName>
        <fullName evidence="1">Calpain catalytic domain-containing protein</fullName>
    </recommendedName>
</protein>
<comment type="caution">
    <text evidence="2">The sequence shown here is derived from an EMBL/GenBank/DDBJ whole genome shotgun (WGS) entry which is preliminary data.</text>
</comment>
<feature type="non-terminal residue" evidence="2">
    <location>
        <position position="1"/>
    </location>
</feature>
<dbReference type="Pfam" id="PF00648">
    <property type="entry name" value="Peptidase_C2"/>
    <property type="match status" value="1"/>
</dbReference>
<reference evidence="2" key="1">
    <citation type="submission" date="2021-06" db="EMBL/GenBank/DDBJ databases">
        <authorList>
            <person name="Hodson N. C."/>
            <person name="Mongue J. A."/>
            <person name="Jaron S. K."/>
        </authorList>
    </citation>
    <scope>NUCLEOTIDE SEQUENCE</scope>
</reference>
<accession>A0A8J2J3R0</accession>
<sequence length="43" mass="4937">GAHSSKGDWNFASRLWTPELSEKLKPPKEDDGTFWISFQDTVK</sequence>
<evidence type="ECO:0000313" key="3">
    <source>
        <dbReference type="Proteomes" id="UP000708208"/>
    </source>
</evidence>
<dbReference type="GO" id="GO:0004198">
    <property type="term" value="F:calcium-dependent cysteine-type endopeptidase activity"/>
    <property type="evidence" value="ECO:0007669"/>
    <property type="project" value="InterPro"/>
</dbReference>
<feature type="domain" description="Calpain catalytic" evidence="1">
    <location>
        <begin position="2"/>
        <end position="42"/>
    </location>
</feature>
<keyword evidence="3" id="KW-1185">Reference proteome</keyword>
<dbReference type="Proteomes" id="UP000708208">
    <property type="component" value="Unassembled WGS sequence"/>
</dbReference>
<evidence type="ECO:0000313" key="2">
    <source>
        <dbReference type="EMBL" id="CAG7688980.1"/>
    </source>
</evidence>
<dbReference type="GO" id="GO:0006508">
    <property type="term" value="P:proteolysis"/>
    <property type="evidence" value="ECO:0007669"/>
    <property type="project" value="InterPro"/>
</dbReference>
<dbReference type="EMBL" id="CAJVCH010020316">
    <property type="protein sequence ID" value="CAG7688980.1"/>
    <property type="molecule type" value="Genomic_DNA"/>
</dbReference>
<dbReference type="AlphaFoldDB" id="A0A8J2J3R0"/>
<organism evidence="2 3">
    <name type="scientific">Allacma fusca</name>
    <dbReference type="NCBI Taxonomy" id="39272"/>
    <lineage>
        <taxon>Eukaryota</taxon>
        <taxon>Metazoa</taxon>
        <taxon>Ecdysozoa</taxon>
        <taxon>Arthropoda</taxon>
        <taxon>Hexapoda</taxon>
        <taxon>Collembola</taxon>
        <taxon>Symphypleona</taxon>
        <taxon>Sminthuridae</taxon>
        <taxon>Allacma</taxon>
    </lineage>
</organism>
<proteinExistence type="predicted"/>
<name>A0A8J2J3R0_9HEXA</name>
<gene>
    <name evidence="2" type="ORF">AFUS01_LOCUS3380</name>
</gene>
<dbReference type="OrthoDB" id="424753at2759"/>